<dbReference type="GO" id="GO:0009279">
    <property type="term" value="C:cell outer membrane"/>
    <property type="evidence" value="ECO:0007669"/>
    <property type="project" value="UniProtKB-SubCell"/>
</dbReference>
<sequence length="297" mass="34145">MPSRILSGSGFQGDNYAIMCKIAEWPQAWVKQHAYNIDYTWKPQNSRWLDLQASLWATRTKSKTNSAGGVPGDVAWFDNNWDGDCIGWLYGGTGTRPRAQDGLPNTNGRFNTRQGQALYAANNRNGLTVSNKMKLNDKLQLTLSGDYQTEKLRSRNEFADFFFGYDTNNPENIQPNLFLDQIAYPRNGRRREFNLAFNFRFEPRSWLTLTAGARYTRFNIWDDNVRKFIDNGGILQANRGVTYTDIKQVASQEDYRRYLEAKKRIDEAARNRISAKFQTKPRPTTTKFPQTSAACLI</sequence>
<dbReference type="Proteomes" id="UP000004105">
    <property type="component" value="Unassembled WGS sequence"/>
</dbReference>
<comment type="subcellular location">
    <subcellularLocation>
        <location evidence="1">Cell outer membrane</location>
    </subcellularLocation>
</comment>
<gene>
    <name evidence="4" type="ORF">HMPREF9123_1324</name>
</gene>
<accession>F2BC69</accession>
<evidence type="ECO:0000313" key="4">
    <source>
        <dbReference type="EMBL" id="EGF10979.1"/>
    </source>
</evidence>
<dbReference type="HOGENOM" id="CLU_936361_0_0_4"/>
<evidence type="ECO:0000256" key="1">
    <source>
        <dbReference type="ARBA" id="ARBA00004442"/>
    </source>
</evidence>
<dbReference type="InterPro" id="IPR036942">
    <property type="entry name" value="Beta-barrel_TonB_sf"/>
</dbReference>
<dbReference type="EMBL" id="AFAY01000028">
    <property type="protein sequence ID" value="EGF10979.1"/>
    <property type="molecule type" value="Genomic_DNA"/>
</dbReference>
<keyword evidence="3" id="KW-0998">Cell outer membrane</keyword>
<evidence type="ECO:0000313" key="5">
    <source>
        <dbReference type="Proteomes" id="UP000004105"/>
    </source>
</evidence>
<evidence type="ECO:0000256" key="3">
    <source>
        <dbReference type="ARBA" id="ARBA00023237"/>
    </source>
</evidence>
<dbReference type="AlphaFoldDB" id="F2BC69"/>
<keyword evidence="5" id="KW-1185">Reference proteome</keyword>
<dbReference type="Gene3D" id="2.40.170.20">
    <property type="entry name" value="TonB-dependent receptor, beta-barrel domain"/>
    <property type="match status" value="1"/>
</dbReference>
<evidence type="ECO:0008006" key="6">
    <source>
        <dbReference type="Google" id="ProtNLM"/>
    </source>
</evidence>
<dbReference type="SUPFAM" id="SSF56935">
    <property type="entry name" value="Porins"/>
    <property type="match status" value="1"/>
</dbReference>
<keyword evidence="2" id="KW-0472">Membrane</keyword>
<name>F2BC69_9NEIS</name>
<organism evidence="4 5">
    <name type="scientific">Neisseria bacilliformis ATCC BAA-1200</name>
    <dbReference type="NCBI Taxonomy" id="888742"/>
    <lineage>
        <taxon>Bacteria</taxon>
        <taxon>Pseudomonadati</taxon>
        <taxon>Pseudomonadota</taxon>
        <taxon>Betaproteobacteria</taxon>
        <taxon>Neisseriales</taxon>
        <taxon>Neisseriaceae</taxon>
        <taxon>Neisseria</taxon>
    </lineage>
</organism>
<dbReference type="STRING" id="267212.GCA_001063965_01949"/>
<reference evidence="4 5" key="1">
    <citation type="submission" date="2011-02" db="EMBL/GenBank/DDBJ databases">
        <authorList>
            <person name="Muzny D."/>
            <person name="Qin X."/>
            <person name="Deng J."/>
            <person name="Jiang H."/>
            <person name="Liu Y."/>
            <person name="Qu J."/>
            <person name="Song X.-Z."/>
            <person name="Zhang L."/>
            <person name="Thornton R."/>
            <person name="Coyle M."/>
            <person name="Francisco L."/>
            <person name="Jackson L."/>
            <person name="Javaid M."/>
            <person name="Korchina V."/>
            <person name="Kovar C."/>
            <person name="Mata R."/>
            <person name="Mathew T."/>
            <person name="Ngo R."/>
            <person name="Nguyen L."/>
            <person name="Nguyen N."/>
            <person name="Okwuonu G."/>
            <person name="Ongeri F."/>
            <person name="Pham C."/>
            <person name="Simmons D."/>
            <person name="Wilczek-Boney K."/>
            <person name="Hale W."/>
            <person name="Jakkamsetti A."/>
            <person name="Pham P."/>
            <person name="Ruth R."/>
            <person name="San Lucas F."/>
            <person name="Warren J."/>
            <person name="Zhang J."/>
            <person name="Zhao Z."/>
            <person name="Zhou C."/>
            <person name="Zhu D."/>
            <person name="Lee S."/>
            <person name="Bess C."/>
            <person name="Blankenburg K."/>
            <person name="Forbes L."/>
            <person name="Fu Q."/>
            <person name="Gubbala S."/>
            <person name="Hirani K."/>
            <person name="Jayaseelan J.C."/>
            <person name="Lara F."/>
            <person name="Munidasa M."/>
            <person name="Palculict T."/>
            <person name="Patil S."/>
            <person name="Pu L.-L."/>
            <person name="Saada N."/>
            <person name="Tang L."/>
            <person name="Weissenberger G."/>
            <person name="Zhu Y."/>
            <person name="Hemphill L."/>
            <person name="Shang Y."/>
            <person name="Youmans B."/>
            <person name="Ayvaz T."/>
            <person name="Ross M."/>
            <person name="Santibanez J."/>
            <person name="Aqrawi P."/>
            <person name="Gross S."/>
            <person name="Joshi V."/>
            <person name="Fowler G."/>
            <person name="Nazareth L."/>
            <person name="Reid J."/>
            <person name="Worley K."/>
            <person name="Petrosino J."/>
            <person name="Highlander S."/>
            <person name="Gibbs R."/>
        </authorList>
    </citation>
    <scope>NUCLEOTIDE SEQUENCE [LARGE SCALE GENOMIC DNA]</scope>
    <source>
        <strain evidence="4 5">ATCC BAA-1200</strain>
    </source>
</reference>
<evidence type="ECO:0000256" key="2">
    <source>
        <dbReference type="ARBA" id="ARBA00023136"/>
    </source>
</evidence>
<comment type="caution">
    <text evidence="4">The sequence shown here is derived from an EMBL/GenBank/DDBJ whole genome shotgun (WGS) entry which is preliminary data.</text>
</comment>
<proteinExistence type="predicted"/>
<dbReference type="RefSeq" id="WP_007342333.1">
    <property type="nucleotide sequence ID" value="NZ_GL878494.1"/>
</dbReference>
<protein>
    <recommendedName>
        <fullName evidence="6">TonB-dependent receptor</fullName>
    </recommendedName>
</protein>